<evidence type="ECO:0000256" key="4">
    <source>
        <dbReference type="ARBA" id="ARBA00022764"/>
    </source>
</evidence>
<sequence>MATLGFLAVLGLVGLSDKPVVGIASGDNVESNPTPGASVTIQTFQFRPALLEVKAGTRVTWTNQDDILHTITSGTPESPDSRFNGRLQGKGSTFSFTFTQAGTYSYFCTRHNSMRGQIRVN</sequence>
<organism evidence="9 10">
    <name type="scientific">Tectimicrobiota bacterium</name>
    <dbReference type="NCBI Taxonomy" id="2528274"/>
    <lineage>
        <taxon>Bacteria</taxon>
        <taxon>Pseudomonadati</taxon>
        <taxon>Nitrospinota/Tectimicrobiota group</taxon>
        <taxon>Candidatus Tectimicrobiota</taxon>
    </lineage>
</organism>
<dbReference type="GO" id="GO:0042597">
    <property type="term" value="C:periplasmic space"/>
    <property type="evidence" value="ECO:0007669"/>
    <property type="project" value="UniProtKB-SubCell"/>
</dbReference>
<dbReference type="AlphaFoldDB" id="A0A932M1L6"/>
<keyword evidence="3 7" id="KW-0479">Metal-binding</keyword>
<dbReference type="PANTHER" id="PTHR36507">
    <property type="entry name" value="BLL1555 PROTEIN"/>
    <property type="match status" value="1"/>
</dbReference>
<evidence type="ECO:0000256" key="5">
    <source>
        <dbReference type="ARBA" id="ARBA00022982"/>
    </source>
</evidence>
<reference evidence="9" key="1">
    <citation type="submission" date="2020-07" db="EMBL/GenBank/DDBJ databases">
        <title>Huge and variable diversity of episymbiotic CPR bacteria and DPANN archaea in groundwater ecosystems.</title>
        <authorList>
            <person name="He C.Y."/>
            <person name="Keren R."/>
            <person name="Whittaker M."/>
            <person name="Farag I.F."/>
            <person name="Doudna J."/>
            <person name="Cate J.H.D."/>
            <person name="Banfield J.F."/>
        </authorList>
    </citation>
    <scope>NUCLEOTIDE SEQUENCE</scope>
    <source>
        <strain evidence="9">NC_groundwater_717_Ag_S-0.2um_59_8</strain>
    </source>
</reference>
<feature type="domain" description="Blue (type 1) copper" evidence="8">
    <location>
        <begin position="39"/>
        <end position="121"/>
    </location>
</feature>
<dbReference type="GO" id="GO:0009055">
    <property type="term" value="F:electron transfer activity"/>
    <property type="evidence" value="ECO:0007669"/>
    <property type="project" value="InterPro"/>
</dbReference>
<feature type="binding site" evidence="7">
    <location>
        <position position="111"/>
    </location>
    <ligand>
        <name>Cu cation</name>
        <dbReference type="ChEBI" id="CHEBI:23378"/>
    </ligand>
</feature>
<dbReference type="InterPro" id="IPR002386">
    <property type="entry name" value="Amicyanin/Pseudoazurin"/>
</dbReference>
<keyword evidence="5" id="KW-0249">Electron transport</keyword>
<dbReference type="PRINTS" id="PR00155">
    <property type="entry name" value="AMICYANIN"/>
</dbReference>
<feature type="binding site" evidence="7">
    <location>
        <position position="114"/>
    </location>
    <ligand>
        <name>Cu cation</name>
        <dbReference type="ChEBI" id="CHEBI:23378"/>
    </ligand>
</feature>
<evidence type="ECO:0000256" key="1">
    <source>
        <dbReference type="ARBA" id="ARBA00004418"/>
    </source>
</evidence>
<dbReference type="PANTHER" id="PTHR36507:SF1">
    <property type="entry name" value="BLL1555 PROTEIN"/>
    <property type="match status" value="1"/>
</dbReference>
<evidence type="ECO:0000313" key="9">
    <source>
        <dbReference type="EMBL" id="MBI3014966.1"/>
    </source>
</evidence>
<comment type="subcellular location">
    <subcellularLocation>
        <location evidence="1">Periplasm</location>
    </subcellularLocation>
</comment>
<dbReference type="GO" id="GO:0005507">
    <property type="term" value="F:copper ion binding"/>
    <property type="evidence" value="ECO:0007669"/>
    <property type="project" value="InterPro"/>
</dbReference>
<evidence type="ECO:0000256" key="6">
    <source>
        <dbReference type="ARBA" id="ARBA00023008"/>
    </source>
</evidence>
<feature type="binding site" evidence="7">
    <location>
        <position position="69"/>
    </location>
    <ligand>
        <name>Cu cation</name>
        <dbReference type="ChEBI" id="CHEBI:23378"/>
    </ligand>
</feature>
<dbReference type="EMBL" id="JACPSX010000149">
    <property type="protein sequence ID" value="MBI3014966.1"/>
    <property type="molecule type" value="Genomic_DNA"/>
</dbReference>
<evidence type="ECO:0000256" key="2">
    <source>
        <dbReference type="ARBA" id="ARBA00022448"/>
    </source>
</evidence>
<keyword evidence="6 7" id="KW-0186">Copper</keyword>
<dbReference type="SUPFAM" id="SSF49503">
    <property type="entry name" value="Cupredoxins"/>
    <property type="match status" value="1"/>
</dbReference>
<dbReference type="Pfam" id="PF00127">
    <property type="entry name" value="Copper-bind"/>
    <property type="match status" value="1"/>
</dbReference>
<proteinExistence type="predicted"/>
<dbReference type="Gene3D" id="2.60.40.420">
    <property type="entry name" value="Cupredoxins - blue copper proteins"/>
    <property type="match status" value="1"/>
</dbReference>
<feature type="binding site" evidence="7">
    <location>
        <position position="108"/>
    </location>
    <ligand>
        <name>Cu cation</name>
        <dbReference type="ChEBI" id="CHEBI:23378"/>
    </ligand>
</feature>
<comment type="cofactor">
    <cofactor evidence="7">
        <name>Cu cation</name>
        <dbReference type="ChEBI" id="CHEBI:23378"/>
    </cofactor>
    <text evidence="7">Binds 1 copper ion per subunit.</text>
</comment>
<comment type="caution">
    <text evidence="9">The sequence shown here is derived from an EMBL/GenBank/DDBJ whole genome shotgun (WGS) entry which is preliminary data.</text>
</comment>
<dbReference type="InterPro" id="IPR000923">
    <property type="entry name" value="BlueCu_1"/>
</dbReference>
<dbReference type="Proteomes" id="UP000741360">
    <property type="component" value="Unassembled WGS sequence"/>
</dbReference>
<protein>
    <submittedName>
        <fullName evidence="9">Cupredoxin domain-containing protein</fullName>
    </submittedName>
</protein>
<name>A0A932M1L6_UNCTE</name>
<keyword evidence="4" id="KW-0574">Periplasm</keyword>
<evidence type="ECO:0000259" key="8">
    <source>
        <dbReference type="Pfam" id="PF00127"/>
    </source>
</evidence>
<dbReference type="InterPro" id="IPR052721">
    <property type="entry name" value="ET_Amicyanin"/>
</dbReference>
<dbReference type="InterPro" id="IPR008972">
    <property type="entry name" value="Cupredoxin"/>
</dbReference>
<evidence type="ECO:0000256" key="7">
    <source>
        <dbReference type="PIRSR" id="PIRSR602386-1"/>
    </source>
</evidence>
<evidence type="ECO:0000313" key="10">
    <source>
        <dbReference type="Proteomes" id="UP000741360"/>
    </source>
</evidence>
<gene>
    <name evidence="9" type="ORF">HYY65_07915</name>
</gene>
<accession>A0A932M1L6</accession>
<keyword evidence="2" id="KW-0813">Transport</keyword>
<evidence type="ECO:0000256" key="3">
    <source>
        <dbReference type="ARBA" id="ARBA00022723"/>
    </source>
</evidence>